<evidence type="ECO:0000259" key="2">
    <source>
        <dbReference type="Pfam" id="PF08550"/>
    </source>
</evidence>
<dbReference type="EMBL" id="KB707098">
    <property type="protein sequence ID" value="EMR64268.1"/>
    <property type="molecule type" value="Genomic_DNA"/>
</dbReference>
<evidence type="ECO:0000256" key="1">
    <source>
        <dbReference type="SAM" id="MobiDB-lite"/>
    </source>
</evidence>
<dbReference type="KEGG" id="ela:UCREL1_8771"/>
<accession>M7SIZ0</accession>
<dbReference type="Pfam" id="PF08550">
    <property type="entry name" value="GATA_AreA"/>
    <property type="match status" value="1"/>
</dbReference>
<sequence>MNTTTTEHDYRFPRRPFERGGVHADRPYAEDQSQSPASTKKDAAAEQDSPGDWRLQELNLDISKADGSPSKPYDLLRTSLFPNLRNDIAGTDENLEQMRENDPLATQVWTFFRKTKQSLPNRQRMENLTWRMMYANLRKRAQEEQERISYNSQIR</sequence>
<dbReference type="InterPro" id="IPR013860">
    <property type="entry name" value="AreA_GATA"/>
</dbReference>
<proteinExistence type="predicted"/>
<keyword evidence="4" id="KW-1185">Reference proteome</keyword>
<evidence type="ECO:0000313" key="3">
    <source>
        <dbReference type="EMBL" id="EMR64268.1"/>
    </source>
</evidence>
<evidence type="ECO:0000313" key="4">
    <source>
        <dbReference type="Proteomes" id="UP000012174"/>
    </source>
</evidence>
<dbReference type="AlphaFoldDB" id="M7SIZ0"/>
<protein>
    <submittedName>
        <fullName evidence="3">Putative nitrogen regulatory protein nut1 protein</fullName>
    </submittedName>
</protein>
<organism evidence="3 4">
    <name type="scientific">Eutypa lata (strain UCR-EL1)</name>
    <name type="common">Grapevine dieback disease fungus</name>
    <name type="synonym">Eutypa armeniacae</name>
    <dbReference type="NCBI Taxonomy" id="1287681"/>
    <lineage>
        <taxon>Eukaryota</taxon>
        <taxon>Fungi</taxon>
        <taxon>Dikarya</taxon>
        <taxon>Ascomycota</taxon>
        <taxon>Pezizomycotina</taxon>
        <taxon>Sordariomycetes</taxon>
        <taxon>Xylariomycetidae</taxon>
        <taxon>Xylariales</taxon>
        <taxon>Diatrypaceae</taxon>
        <taxon>Eutypa</taxon>
    </lineage>
</organism>
<dbReference type="OrthoDB" id="515401at2759"/>
<reference evidence="4" key="1">
    <citation type="journal article" date="2013" name="Genome Announc.">
        <title>Draft genome sequence of the grapevine dieback fungus Eutypa lata UCR-EL1.</title>
        <authorList>
            <person name="Blanco-Ulate B."/>
            <person name="Rolshausen P.E."/>
            <person name="Cantu D."/>
        </authorList>
    </citation>
    <scope>NUCLEOTIDE SEQUENCE [LARGE SCALE GENOMIC DNA]</scope>
    <source>
        <strain evidence="4">UCR-EL1</strain>
    </source>
</reference>
<feature type="compositionally biased region" description="Basic and acidic residues" evidence="1">
    <location>
        <begin position="1"/>
        <end position="29"/>
    </location>
</feature>
<feature type="region of interest" description="Disordered" evidence="1">
    <location>
        <begin position="1"/>
        <end position="52"/>
    </location>
</feature>
<feature type="domain" description="Nitrogen regulatory protein areA GATA-like" evidence="2">
    <location>
        <begin position="108"/>
        <end position="134"/>
    </location>
</feature>
<dbReference type="HOGENOM" id="CLU_1695459_0_0_1"/>
<dbReference type="Proteomes" id="UP000012174">
    <property type="component" value="Unassembled WGS sequence"/>
</dbReference>
<name>M7SIZ0_EUTLA</name>
<dbReference type="STRING" id="1287681.M7SIZ0"/>
<gene>
    <name evidence="3" type="ORF">UCREL1_8771</name>
</gene>